<gene>
    <name evidence="6" type="ORF">ASIM_LOCUS18473</name>
</gene>
<dbReference type="Pfam" id="PF07690">
    <property type="entry name" value="MFS_1"/>
    <property type="match status" value="1"/>
</dbReference>
<feature type="transmembrane region" description="Helical" evidence="5">
    <location>
        <begin position="116"/>
        <end position="138"/>
    </location>
</feature>
<evidence type="ECO:0000256" key="3">
    <source>
        <dbReference type="ARBA" id="ARBA00022989"/>
    </source>
</evidence>
<evidence type="ECO:0000313" key="8">
    <source>
        <dbReference type="WBParaSite" id="ASIM_0001907801-mRNA-1"/>
    </source>
</evidence>
<dbReference type="GO" id="GO:0022857">
    <property type="term" value="F:transmembrane transporter activity"/>
    <property type="evidence" value="ECO:0007669"/>
    <property type="project" value="InterPro"/>
</dbReference>
<evidence type="ECO:0000256" key="4">
    <source>
        <dbReference type="ARBA" id="ARBA00023136"/>
    </source>
</evidence>
<dbReference type="PANTHER" id="PTHR23510">
    <property type="entry name" value="INNER MEMBRANE TRANSPORT PROTEIN YAJR"/>
    <property type="match status" value="1"/>
</dbReference>
<keyword evidence="7" id="KW-1185">Reference proteome</keyword>
<feature type="transmembrane region" description="Helical" evidence="5">
    <location>
        <begin position="21"/>
        <end position="39"/>
    </location>
</feature>
<evidence type="ECO:0000313" key="6">
    <source>
        <dbReference type="EMBL" id="VDK64939.1"/>
    </source>
</evidence>
<dbReference type="InterPro" id="IPR036259">
    <property type="entry name" value="MFS_trans_sf"/>
</dbReference>
<protein>
    <submittedName>
        <fullName evidence="8">MFS domain-containing protein</fullName>
    </submittedName>
</protein>
<evidence type="ECO:0000256" key="1">
    <source>
        <dbReference type="ARBA" id="ARBA00004141"/>
    </source>
</evidence>
<evidence type="ECO:0000256" key="2">
    <source>
        <dbReference type="ARBA" id="ARBA00022692"/>
    </source>
</evidence>
<keyword evidence="2 5" id="KW-0812">Transmembrane</keyword>
<dbReference type="GO" id="GO:0005765">
    <property type="term" value="C:lysosomal membrane"/>
    <property type="evidence" value="ECO:0007669"/>
    <property type="project" value="TreeGrafter"/>
</dbReference>
<dbReference type="Proteomes" id="UP000267096">
    <property type="component" value="Unassembled WGS sequence"/>
</dbReference>
<evidence type="ECO:0000256" key="5">
    <source>
        <dbReference type="SAM" id="Phobius"/>
    </source>
</evidence>
<feature type="transmembrane region" description="Helical" evidence="5">
    <location>
        <begin position="196"/>
        <end position="215"/>
    </location>
</feature>
<feature type="transmembrane region" description="Helical" evidence="5">
    <location>
        <begin position="59"/>
        <end position="81"/>
    </location>
</feature>
<accession>A0A0M3KDM5</accession>
<keyword evidence="4 5" id="KW-0472">Membrane</keyword>
<feature type="transmembrane region" description="Helical" evidence="5">
    <location>
        <begin position="263"/>
        <end position="284"/>
    </location>
</feature>
<evidence type="ECO:0000313" key="7">
    <source>
        <dbReference type="Proteomes" id="UP000267096"/>
    </source>
</evidence>
<keyword evidence="3 5" id="KW-1133">Transmembrane helix</keyword>
<proteinExistence type="predicted"/>
<dbReference type="EMBL" id="UYRR01035566">
    <property type="protein sequence ID" value="VDK64939.1"/>
    <property type="molecule type" value="Genomic_DNA"/>
</dbReference>
<organism evidence="8">
    <name type="scientific">Anisakis simplex</name>
    <name type="common">Herring worm</name>
    <dbReference type="NCBI Taxonomy" id="6269"/>
    <lineage>
        <taxon>Eukaryota</taxon>
        <taxon>Metazoa</taxon>
        <taxon>Ecdysozoa</taxon>
        <taxon>Nematoda</taxon>
        <taxon>Chromadorea</taxon>
        <taxon>Rhabditida</taxon>
        <taxon>Spirurina</taxon>
        <taxon>Ascaridomorpha</taxon>
        <taxon>Ascaridoidea</taxon>
        <taxon>Anisakidae</taxon>
        <taxon>Anisakis</taxon>
        <taxon>Anisakis simplex complex</taxon>
    </lineage>
</organism>
<reference evidence="6 7" key="2">
    <citation type="submission" date="2018-11" db="EMBL/GenBank/DDBJ databases">
        <authorList>
            <consortium name="Pathogen Informatics"/>
        </authorList>
    </citation>
    <scope>NUCLEOTIDE SEQUENCE [LARGE SCALE GENOMIC DNA]</scope>
</reference>
<dbReference type="InterPro" id="IPR051068">
    <property type="entry name" value="MFS_Domain-Containing_Protein"/>
</dbReference>
<dbReference type="Gene3D" id="1.20.1250.20">
    <property type="entry name" value="MFS general substrate transporter like domains"/>
    <property type="match status" value="1"/>
</dbReference>
<dbReference type="AlphaFoldDB" id="A0A0M3KDM5"/>
<sequence length="288" mass="31452">MRGYVAKISTPNDRARAVSMFGLAVMLAVTVGPMFQMFFTTLSFPGIDMFAGKFWLNIYTGPIYVALVANIASLILIIFFFKEKHFDRHPPGDKKVSLQRKESQAKAALTTDMRSFNIPLALTCIFIRMAGTLTIVTINTTTSPMMMSVFGWSNTRTVRIGSVAQACVGILIAANITGCNPTIYEWCADSLQVKPFVYLASMVVVLGIAITLATIAVDTLYSRILGNIDQGTMQGFFLFCMDIINVLGPLAIAPLFTSSGQKYIWPINGSVAVAATIACLFAYAKFPR</sequence>
<dbReference type="OrthoDB" id="370281at2759"/>
<dbReference type="PANTHER" id="PTHR23510:SF25">
    <property type="entry name" value="MFS DOMAIN-CONTAINING PROTEIN"/>
    <property type="match status" value="1"/>
</dbReference>
<comment type="subcellular location">
    <subcellularLocation>
        <location evidence="1">Membrane</location>
        <topology evidence="1">Multi-pass membrane protein</topology>
    </subcellularLocation>
</comment>
<dbReference type="WBParaSite" id="ASIM_0001907801-mRNA-1">
    <property type="protein sequence ID" value="ASIM_0001907801-mRNA-1"/>
    <property type="gene ID" value="ASIM_0001907801"/>
</dbReference>
<dbReference type="SUPFAM" id="SSF103473">
    <property type="entry name" value="MFS general substrate transporter"/>
    <property type="match status" value="1"/>
</dbReference>
<feature type="transmembrane region" description="Helical" evidence="5">
    <location>
        <begin position="236"/>
        <end position="257"/>
    </location>
</feature>
<dbReference type="InterPro" id="IPR011701">
    <property type="entry name" value="MFS"/>
</dbReference>
<name>A0A0M3KDM5_ANISI</name>
<reference evidence="8" key="1">
    <citation type="submission" date="2017-02" db="UniProtKB">
        <authorList>
            <consortium name="WormBaseParasite"/>
        </authorList>
    </citation>
    <scope>IDENTIFICATION</scope>
</reference>